<dbReference type="EMBL" id="JAIHNG010000025">
    <property type="protein sequence ID" value="KAI5967609.1"/>
    <property type="molecule type" value="Genomic_DNA"/>
</dbReference>
<sequence>MSDQSVYYGRSVNKVYNQEFIIDRRFKIIKELGQGAYGIVCSAKYDDGTSNDPNNNSSSSSDGSYVAIKKITNIFSKKILCKRALREIKLLRFFRGHKNITCLYDLDIIPNPLTGEFNEIYLYEELMECDMHQIIRSGQPLTDSHYQSFIYQILCGLKYIHSADVLHRDLKPGNLLVNADCELKICDFGLARGFSENPEQNQGFMTEYVATRWYRAPEIMLSFTNYTKAIDVWSVGCILAELLGGKPLFRGKDYVDQLNQILMILGTPPESTLVKIGSQRAQNYVRSLPIMKKISYRHLFPDANPLALDLLERMLTLDPYERISVNEALEHPYLEVWHDPRDEPECQVKFDFKSFETYDELDEMKQFIMDEVKTFRDFVRKPIEEQQQIQLQMQLQNEERQEEDQQQQQIQNKALDVSSSSANTRENDYPKPQELNDFSFQSLESNNYHYDTRDESMSGINLNDFPNTLGPDYYKLEEELGFGLDGNTFDNFNHQ</sequence>
<organism evidence="11 12">
    <name type="scientific">Candida theae</name>
    <dbReference type="NCBI Taxonomy" id="1198502"/>
    <lineage>
        <taxon>Eukaryota</taxon>
        <taxon>Fungi</taxon>
        <taxon>Dikarya</taxon>
        <taxon>Ascomycota</taxon>
        <taxon>Saccharomycotina</taxon>
        <taxon>Pichiomycetes</taxon>
        <taxon>Debaryomycetaceae</taxon>
        <taxon>Candida/Lodderomyces clade</taxon>
        <taxon>Candida</taxon>
    </lineage>
</organism>
<dbReference type="FunFam" id="1.10.510.10:FF:000013">
    <property type="entry name" value="Mitogen-activated protein kinase"/>
    <property type="match status" value="1"/>
</dbReference>
<dbReference type="SUPFAM" id="SSF56112">
    <property type="entry name" value="Protein kinase-like (PK-like)"/>
    <property type="match status" value="1"/>
</dbReference>
<evidence type="ECO:0000256" key="5">
    <source>
        <dbReference type="ARBA" id="ARBA00022741"/>
    </source>
</evidence>
<dbReference type="AlphaFoldDB" id="A0AAD5BJQ3"/>
<name>A0AAD5BJQ3_9ASCO</name>
<evidence type="ECO:0000256" key="3">
    <source>
        <dbReference type="ARBA" id="ARBA00022527"/>
    </source>
</evidence>
<keyword evidence="12" id="KW-1185">Reference proteome</keyword>
<keyword evidence="6" id="KW-0418">Kinase</keyword>
<feature type="domain" description="Protein kinase" evidence="10">
    <location>
        <begin position="26"/>
        <end position="334"/>
    </location>
</feature>
<evidence type="ECO:0000313" key="11">
    <source>
        <dbReference type="EMBL" id="KAI5967609.1"/>
    </source>
</evidence>
<evidence type="ECO:0000256" key="8">
    <source>
        <dbReference type="ARBA" id="ARBA00073132"/>
    </source>
</evidence>
<feature type="region of interest" description="Disordered" evidence="9">
    <location>
        <begin position="392"/>
        <end position="435"/>
    </location>
</feature>
<evidence type="ECO:0000256" key="9">
    <source>
        <dbReference type="SAM" id="MobiDB-lite"/>
    </source>
</evidence>
<dbReference type="GO" id="GO:0006950">
    <property type="term" value="P:response to stress"/>
    <property type="evidence" value="ECO:0007669"/>
    <property type="project" value="UniProtKB-ARBA"/>
</dbReference>
<dbReference type="Gene3D" id="3.30.200.20">
    <property type="entry name" value="Phosphorylase Kinase, domain 1"/>
    <property type="match status" value="1"/>
</dbReference>
<dbReference type="GeneID" id="76148363"/>
<gene>
    <name evidence="11" type="ORF">KGF57_000303</name>
</gene>
<dbReference type="InterPro" id="IPR011009">
    <property type="entry name" value="Kinase-like_dom_sf"/>
</dbReference>
<keyword evidence="5" id="KW-0547">Nucleotide-binding</keyword>
<dbReference type="PROSITE" id="PS00108">
    <property type="entry name" value="PROTEIN_KINASE_ST"/>
    <property type="match status" value="1"/>
</dbReference>
<evidence type="ECO:0000256" key="2">
    <source>
        <dbReference type="ARBA" id="ARBA00012411"/>
    </source>
</evidence>
<evidence type="ECO:0000256" key="7">
    <source>
        <dbReference type="ARBA" id="ARBA00022840"/>
    </source>
</evidence>
<proteinExistence type="predicted"/>
<dbReference type="InterPro" id="IPR008271">
    <property type="entry name" value="Ser/Thr_kinase_AS"/>
</dbReference>
<comment type="cofactor">
    <cofactor evidence="1">
        <name>Mg(2+)</name>
        <dbReference type="ChEBI" id="CHEBI:18420"/>
    </cofactor>
</comment>
<evidence type="ECO:0000256" key="1">
    <source>
        <dbReference type="ARBA" id="ARBA00001946"/>
    </source>
</evidence>
<dbReference type="InterPro" id="IPR008352">
    <property type="entry name" value="MAPK_HOG-like"/>
</dbReference>
<keyword evidence="4" id="KW-0808">Transferase</keyword>
<dbReference type="Pfam" id="PF00069">
    <property type="entry name" value="Pkinase"/>
    <property type="match status" value="1"/>
</dbReference>
<keyword evidence="7" id="KW-0067">ATP-binding</keyword>
<dbReference type="Proteomes" id="UP001204833">
    <property type="component" value="Unassembled WGS sequence"/>
</dbReference>
<dbReference type="SMART" id="SM00220">
    <property type="entry name" value="S_TKc"/>
    <property type="match status" value="1"/>
</dbReference>
<evidence type="ECO:0000256" key="4">
    <source>
        <dbReference type="ARBA" id="ARBA00022679"/>
    </source>
</evidence>
<dbReference type="PROSITE" id="PS50011">
    <property type="entry name" value="PROTEIN_KINASE_DOM"/>
    <property type="match status" value="1"/>
</dbReference>
<dbReference type="CDD" id="cd07857">
    <property type="entry name" value="STKc_MPK1"/>
    <property type="match status" value="1"/>
</dbReference>
<reference evidence="11 12" key="1">
    <citation type="journal article" date="2022" name="DNA Res.">
        <title>Genome analysis of five recently described species of the CUG-Ser clade uncovers Candida theae as a new hybrid lineage with pathogenic potential in the Candida parapsilosis species complex.</title>
        <authorList>
            <person name="Mixao V."/>
            <person name="Del Olmo V."/>
            <person name="Hegedusova E."/>
            <person name="Saus E."/>
            <person name="Pryszcz L."/>
            <person name="Cillingova A."/>
            <person name="Nosek J."/>
            <person name="Gabaldon T."/>
        </authorList>
    </citation>
    <scope>NUCLEOTIDE SEQUENCE [LARGE SCALE GENOMIC DNA]</scope>
    <source>
        <strain evidence="11 12">CBS 12239</strain>
    </source>
</reference>
<dbReference type="InterPro" id="IPR000719">
    <property type="entry name" value="Prot_kinase_dom"/>
</dbReference>
<protein>
    <recommendedName>
        <fullName evidence="8">Mitogen-activated protein kinase MKC1</fullName>
        <ecNumber evidence="2">2.7.11.24</ecNumber>
    </recommendedName>
</protein>
<accession>A0AAD5BJQ3</accession>
<evidence type="ECO:0000313" key="12">
    <source>
        <dbReference type="Proteomes" id="UP001204833"/>
    </source>
</evidence>
<dbReference type="GO" id="GO:0004707">
    <property type="term" value="F:MAP kinase activity"/>
    <property type="evidence" value="ECO:0007669"/>
    <property type="project" value="UniProtKB-EC"/>
</dbReference>
<dbReference type="InterPro" id="IPR003527">
    <property type="entry name" value="MAP_kinase_CS"/>
</dbReference>
<dbReference type="Gene3D" id="1.10.510.10">
    <property type="entry name" value="Transferase(Phosphotransferase) domain 1"/>
    <property type="match status" value="1"/>
</dbReference>
<evidence type="ECO:0000256" key="6">
    <source>
        <dbReference type="ARBA" id="ARBA00022777"/>
    </source>
</evidence>
<evidence type="ECO:0000259" key="10">
    <source>
        <dbReference type="PROSITE" id="PS50011"/>
    </source>
</evidence>
<dbReference type="RefSeq" id="XP_051611172.1">
    <property type="nucleotide sequence ID" value="XM_051752404.1"/>
</dbReference>
<dbReference type="EC" id="2.7.11.24" evidence="2"/>
<dbReference type="GO" id="GO:0005524">
    <property type="term" value="F:ATP binding"/>
    <property type="evidence" value="ECO:0007669"/>
    <property type="project" value="UniProtKB-KW"/>
</dbReference>
<dbReference type="InterPro" id="IPR050117">
    <property type="entry name" value="MAPK"/>
</dbReference>
<keyword evidence="3" id="KW-0723">Serine/threonine-protein kinase</keyword>
<dbReference type="PANTHER" id="PTHR24055">
    <property type="entry name" value="MITOGEN-ACTIVATED PROTEIN KINASE"/>
    <property type="match status" value="1"/>
</dbReference>
<dbReference type="PRINTS" id="PR01773">
    <property type="entry name" value="P38MAPKINASE"/>
</dbReference>
<comment type="caution">
    <text evidence="11">The sequence shown here is derived from an EMBL/GenBank/DDBJ whole genome shotgun (WGS) entry which is preliminary data.</text>
</comment>
<dbReference type="PROSITE" id="PS01351">
    <property type="entry name" value="MAPK"/>
    <property type="match status" value="1"/>
</dbReference>